<dbReference type="Gene3D" id="6.10.250.600">
    <property type="match status" value="1"/>
</dbReference>
<dbReference type="InterPro" id="IPR041504">
    <property type="entry name" value="AidB_N"/>
</dbReference>
<dbReference type="EMBL" id="CP017248">
    <property type="protein sequence ID" value="AOR35872.1"/>
    <property type="molecule type" value="Genomic_DNA"/>
</dbReference>
<feature type="region of interest" description="Disordered" evidence="6">
    <location>
        <begin position="1"/>
        <end position="40"/>
    </location>
</feature>
<dbReference type="InterPro" id="IPR009075">
    <property type="entry name" value="AcylCo_DH/oxidase_C"/>
</dbReference>
<dbReference type="InterPro" id="IPR009100">
    <property type="entry name" value="AcylCoA_DH/oxidase_NM_dom_sf"/>
</dbReference>
<organism evidence="10 11">
    <name type="scientific">Streptomyces fodineus</name>
    <dbReference type="NCBI Taxonomy" id="1904616"/>
    <lineage>
        <taxon>Bacteria</taxon>
        <taxon>Bacillati</taxon>
        <taxon>Actinomycetota</taxon>
        <taxon>Actinomycetes</taxon>
        <taxon>Kitasatosporales</taxon>
        <taxon>Streptomycetaceae</taxon>
        <taxon>Streptomyces</taxon>
    </lineage>
</organism>
<dbReference type="CDD" id="cd01154">
    <property type="entry name" value="AidB"/>
    <property type="match status" value="1"/>
</dbReference>
<dbReference type="Pfam" id="PF02770">
    <property type="entry name" value="Acyl-CoA_dh_M"/>
    <property type="match status" value="1"/>
</dbReference>
<evidence type="ECO:0000256" key="3">
    <source>
        <dbReference type="ARBA" id="ARBA00022630"/>
    </source>
</evidence>
<evidence type="ECO:0000259" key="9">
    <source>
        <dbReference type="Pfam" id="PF18158"/>
    </source>
</evidence>
<comment type="similarity">
    <text evidence="2 5">Belongs to the acyl-CoA dehydrogenase family.</text>
</comment>
<protein>
    <submittedName>
        <fullName evidence="10">DNA alkylation response protein</fullName>
    </submittedName>
</protein>
<feature type="domain" description="Adaptive response protein AidB N-terminal" evidence="9">
    <location>
        <begin position="25"/>
        <end position="179"/>
    </location>
</feature>
<dbReference type="Pfam" id="PF18158">
    <property type="entry name" value="AidB_N"/>
    <property type="match status" value="1"/>
</dbReference>
<feature type="domain" description="Acyl-CoA oxidase/dehydrogenase middle" evidence="8">
    <location>
        <begin position="194"/>
        <end position="288"/>
    </location>
</feature>
<dbReference type="Gene3D" id="2.40.110.20">
    <property type="match status" value="1"/>
</dbReference>
<dbReference type="RefSeq" id="WP_069782387.1">
    <property type="nucleotide sequence ID" value="NZ_CP017248.1"/>
</dbReference>
<evidence type="ECO:0000256" key="5">
    <source>
        <dbReference type="RuleBase" id="RU362125"/>
    </source>
</evidence>
<dbReference type="InterPro" id="IPR006089">
    <property type="entry name" value="Acyl-CoA_DH_CS"/>
</dbReference>
<evidence type="ECO:0000256" key="6">
    <source>
        <dbReference type="SAM" id="MobiDB-lite"/>
    </source>
</evidence>
<dbReference type="GO" id="GO:0003995">
    <property type="term" value="F:acyl-CoA dehydrogenase activity"/>
    <property type="evidence" value="ECO:0007669"/>
    <property type="project" value="InterPro"/>
</dbReference>
<dbReference type="InterPro" id="IPR036250">
    <property type="entry name" value="AcylCo_DH-like_C"/>
</dbReference>
<dbReference type="InterPro" id="IPR006091">
    <property type="entry name" value="Acyl-CoA_Oxase/DH_mid-dom"/>
</dbReference>
<evidence type="ECO:0000259" key="7">
    <source>
        <dbReference type="Pfam" id="PF00441"/>
    </source>
</evidence>
<dbReference type="Proteomes" id="UP000094960">
    <property type="component" value="Chromosome"/>
</dbReference>
<dbReference type="SUPFAM" id="SSF56645">
    <property type="entry name" value="Acyl-CoA dehydrogenase NM domain-like"/>
    <property type="match status" value="1"/>
</dbReference>
<dbReference type="Pfam" id="PF00441">
    <property type="entry name" value="Acyl-CoA_dh_1"/>
    <property type="match status" value="1"/>
</dbReference>
<keyword evidence="5" id="KW-0560">Oxidoreductase</keyword>
<evidence type="ECO:0000256" key="2">
    <source>
        <dbReference type="ARBA" id="ARBA00009347"/>
    </source>
</evidence>
<proteinExistence type="inferred from homology"/>
<dbReference type="InterPro" id="IPR034184">
    <property type="entry name" value="AidB"/>
</dbReference>
<dbReference type="PANTHER" id="PTHR42707:SF3">
    <property type="entry name" value="ACYL-COA DEHYDROGENASE AIDB-RELATED"/>
    <property type="match status" value="1"/>
</dbReference>
<accession>A0A1D7YK19</accession>
<keyword evidence="4 5" id="KW-0274">FAD</keyword>
<dbReference type="Gene3D" id="1.20.140.10">
    <property type="entry name" value="Butyryl-CoA Dehydrogenase, subunit A, domain 3"/>
    <property type="match status" value="1"/>
</dbReference>
<dbReference type="AlphaFoldDB" id="A0A1D7YK19"/>
<dbReference type="PANTHER" id="PTHR42707">
    <property type="entry name" value="ACYL-COA DEHYDROGENASE"/>
    <property type="match status" value="1"/>
</dbReference>
<gene>
    <name evidence="10" type="ORF">BFF78_36725</name>
</gene>
<dbReference type="SUPFAM" id="SSF47203">
    <property type="entry name" value="Acyl-CoA dehydrogenase C-terminal domain-like"/>
    <property type="match status" value="1"/>
</dbReference>
<evidence type="ECO:0000313" key="11">
    <source>
        <dbReference type="Proteomes" id="UP000094960"/>
    </source>
</evidence>
<evidence type="ECO:0000259" key="8">
    <source>
        <dbReference type="Pfam" id="PF02770"/>
    </source>
</evidence>
<evidence type="ECO:0000313" key="10">
    <source>
        <dbReference type="EMBL" id="AOR35872.1"/>
    </source>
</evidence>
<name>A0A1D7YK19_9ACTN</name>
<dbReference type="KEGG" id="spun:BFF78_36725"/>
<dbReference type="PROSITE" id="PS00073">
    <property type="entry name" value="ACYL_COA_DH_2"/>
    <property type="match status" value="1"/>
</dbReference>
<dbReference type="InterPro" id="IPR052904">
    <property type="entry name" value="Acyl-CoA_dehydrogenase-like"/>
</dbReference>
<keyword evidence="3 5" id="KW-0285">Flavoprotein</keyword>
<sequence>MVSIPAQSPSPSQPQPPYTTHDVTNQPPPLAPYDASDDPALLEGLRREGAGWAEDGLRRLGERAGSAQAQEWGELANRHEPVLRTHDRYGHRVDEVEFHPSWHHLMRTAVAEGLAGAPWADDRPGAHVARTAGGLVWGHTEAGHGCPTSMTYAAVPALRTQPDLAKVYEPLLTSREYDPELRVPTGKPGLLAGMGMTEKQGGSDVRTNTTVATPTGEPGVYTLRGHKWFTSAPMCDVFLVLAQAPGGLSCFLVPRVLPDGSRNTFRIQRLKDKLGNRSNASSEPEFERTVAWLVGPEGRGVKTIIEMVNCTRLDCVMSSATLMRKTLVEAGHHARHRSTFGARLIEQPLMRNVLADLALESEAATTLTLRLAGAADRAGRGDAGERAFRRIATAVGKYWVTKRGPAFTAEALECLGGNGYVEDSGMPRHYREAPLLSIWEGSGNVNALDVLRALGREPDTAEALFTELALARGADARLDAAVSALKKQLAETDQVGARRLVERMALALQASLLVRHAPHPVADAFCASRLGGDWGHAFGTLPAGTGLDTILERALPGLN</sequence>
<feature type="domain" description="Acyl-CoA dehydrogenase/oxidase C-terminal" evidence="7">
    <location>
        <begin position="298"/>
        <end position="454"/>
    </location>
</feature>
<evidence type="ECO:0000256" key="1">
    <source>
        <dbReference type="ARBA" id="ARBA00001974"/>
    </source>
</evidence>
<evidence type="ECO:0000256" key="4">
    <source>
        <dbReference type="ARBA" id="ARBA00022827"/>
    </source>
</evidence>
<keyword evidence="11" id="KW-1185">Reference proteome</keyword>
<reference evidence="11" key="1">
    <citation type="submission" date="2016-09" db="EMBL/GenBank/DDBJ databases">
        <title>Streptomyces puniciscabiei strain:TW1S1 Genome sequencing and assembly.</title>
        <authorList>
            <person name="Kim M.-K."/>
            <person name="Kim S.B."/>
        </authorList>
    </citation>
    <scope>NUCLEOTIDE SEQUENCE [LARGE SCALE GENOMIC DNA]</scope>
    <source>
        <strain evidence="11">TW1S1</strain>
    </source>
</reference>
<comment type="cofactor">
    <cofactor evidence="1 5">
        <name>FAD</name>
        <dbReference type="ChEBI" id="CHEBI:57692"/>
    </cofactor>
</comment>